<keyword evidence="2" id="KW-1133">Transmembrane helix</keyword>
<dbReference type="EMBL" id="JACWZY010000003">
    <property type="protein sequence ID" value="MBD2700147.1"/>
    <property type="molecule type" value="Genomic_DNA"/>
</dbReference>
<keyword evidence="2" id="KW-0472">Membrane</keyword>
<keyword evidence="2" id="KW-0812">Transmembrane</keyword>
<protein>
    <submittedName>
        <fullName evidence="3">Uncharacterized protein</fullName>
    </submittedName>
</protein>
<keyword evidence="1" id="KW-0175">Coiled coil</keyword>
<sequence>MNVVSKNTIRSGWNSLKSYLVSSRLGQAVASPNFLKVVVTLSLLLQLVQCTHCTGQSVQAMVKQQPFPYATGVAMDTATYQAVRAKLQAADQLKRDARRAIDSLLHEVNLTYKGLLDQQALRQHESTRLNEALTRMQLIDTQLSQATTKLKQAEQIRDAVLQTLPRRIRKQLTTASPDVVAEQVATYIKTQQRRKWSWASVSLTGGFVLGVLTALF</sequence>
<dbReference type="AlphaFoldDB" id="A0A926XU17"/>
<organism evidence="3 4">
    <name type="scientific">Spirosoma profusum</name>
    <dbReference type="NCBI Taxonomy" id="2771354"/>
    <lineage>
        <taxon>Bacteria</taxon>
        <taxon>Pseudomonadati</taxon>
        <taxon>Bacteroidota</taxon>
        <taxon>Cytophagia</taxon>
        <taxon>Cytophagales</taxon>
        <taxon>Cytophagaceae</taxon>
        <taxon>Spirosoma</taxon>
    </lineage>
</organism>
<proteinExistence type="predicted"/>
<evidence type="ECO:0000313" key="3">
    <source>
        <dbReference type="EMBL" id="MBD2700147.1"/>
    </source>
</evidence>
<feature type="coiled-coil region" evidence="1">
    <location>
        <begin position="80"/>
        <end position="107"/>
    </location>
</feature>
<dbReference type="Proteomes" id="UP000598820">
    <property type="component" value="Unassembled WGS sequence"/>
</dbReference>
<dbReference type="RefSeq" id="WP_190885999.1">
    <property type="nucleotide sequence ID" value="NZ_JACWZY010000003.1"/>
</dbReference>
<evidence type="ECO:0000313" key="4">
    <source>
        <dbReference type="Proteomes" id="UP000598820"/>
    </source>
</evidence>
<feature type="transmembrane region" description="Helical" evidence="2">
    <location>
        <begin position="196"/>
        <end position="215"/>
    </location>
</feature>
<keyword evidence="4" id="KW-1185">Reference proteome</keyword>
<reference evidence="3" key="1">
    <citation type="submission" date="2020-09" db="EMBL/GenBank/DDBJ databases">
        <authorList>
            <person name="Kim M.K."/>
        </authorList>
    </citation>
    <scope>NUCLEOTIDE SEQUENCE</scope>
    <source>
        <strain evidence="3">BT702</strain>
    </source>
</reference>
<accession>A0A926XU17</accession>
<name>A0A926XU17_9BACT</name>
<evidence type="ECO:0000256" key="2">
    <source>
        <dbReference type="SAM" id="Phobius"/>
    </source>
</evidence>
<evidence type="ECO:0000256" key="1">
    <source>
        <dbReference type="SAM" id="Coils"/>
    </source>
</evidence>
<gene>
    <name evidence="3" type="ORF">IC229_05840</name>
</gene>
<comment type="caution">
    <text evidence="3">The sequence shown here is derived from an EMBL/GenBank/DDBJ whole genome shotgun (WGS) entry which is preliminary data.</text>
</comment>